<sequence length="215" mass="23815">MSITFNGPIGCLEIATEAQEFDYPVVLKHAKCSTNDARIIRTKRREPPDPVDLYQFVKNANLGNAADLAQSSKVEYPHKDGLIPAPLLPQIPDPGLRADRKGVDQSDTNLSAGAEDPVCPAQLVALLDISRHLRALLRHALRPPQRNSDGDRLNIRLPVTPHSLFLLLLCGLLWSTEARNVLAEEMDKESKPLVKRIPFSGPFPNTLFVYCYSST</sequence>
<proteinExistence type="predicted"/>
<keyword evidence="2" id="KW-1185">Reference proteome</keyword>
<dbReference type="EMBL" id="UZAM01012720">
    <property type="protein sequence ID" value="VDP23154.1"/>
    <property type="molecule type" value="Genomic_DNA"/>
</dbReference>
<evidence type="ECO:0000313" key="2">
    <source>
        <dbReference type="Proteomes" id="UP000270296"/>
    </source>
</evidence>
<organism evidence="3">
    <name type="scientific">Soboliphyme baturini</name>
    <dbReference type="NCBI Taxonomy" id="241478"/>
    <lineage>
        <taxon>Eukaryota</taxon>
        <taxon>Metazoa</taxon>
        <taxon>Ecdysozoa</taxon>
        <taxon>Nematoda</taxon>
        <taxon>Enoplea</taxon>
        <taxon>Dorylaimia</taxon>
        <taxon>Dioctophymatida</taxon>
        <taxon>Dioctophymatoidea</taxon>
        <taxon>Soboliphymatidae</taxon>
        <taxon>Soboliphyme</taxon>
    </lineage>
</organism>
<dbReference type="WBParaSite" id="SBAD_0000978201-mRNA-1">
    <property type="protein sequence ID" value="SBAD_0000978201-mRNA-1"/>
    <property type="gene ID" value="SBAD_0000978201"/>
</dbReference>
<evidence type="ECO:0000313" key="3">
    <source>
        <dbReference type="WBParaSite" id="SBAD_0000978201-mRNA-1"/>
    </source>
</evidence>
<protein>
    <submittedName>
        <fullName evidence="3">Mago-bind domain-containing protein</fullName>
    </submittedName>
</protein>
<dbReference type="AlphaFoldDB" id="A0A183J0P0"/>
<reference evidence="1 2" key="2">
    <citation type="submission" date="2018-11" db="EMBL/GenBank/DDBJ databases">
        <authorList>
            <consortium name="Pathogen Informatics"/>
        </authorList>
    </citation>
    <scope>NUCLEOTIDE SEQUENCE [LARGE SCALE GENOMIC DNA]</scope>
</reference>
<accession>A0A183J0P0</accession>
<reference evidence="3" key="1">
    <citation type="submission" date="2016-06" db="UniProtKB">
        <authorList>
            <consortium name="WormBaseParasite"/>
        </authorList>
    </citation>
    <scope>IDENTIFICATION</scope>
</reference>
<evidence type="ECO:0000313" key="1">
    <source>
        <dbReference type="EMBL" id="VDP23154.1"/>
    </source>
</evidence>
<gene>
    <name evidence="1" type="ORF">SBAD_LOCUS9438</name>
</gene>
<dbReference type="Proteomes" id="UP000270296">
    <property type="component" value="Unassembled WGS sequence"/>
</dbReference>
<name>A0A183J0P0_9BILA</name>